<protein>
    <recommendedName>
        <fullName evidence="3">DUF559 domain-containing protein</fullName>
    </recommendedName>
</protein>
<dbReference type="GeneID" id="59161744"/>
<reference evidence="1 2" key="1">
    <citation type="submission" date="2019-09" db="EMBL/GenBank/DDBJ databases">
        <title>Complete Genome Sequence of Janibacter melonis M714 with both human health impact and industrial applications.</title>
        <authorList>
            <person name="Jin M."/>
            <person name="Zhao Q.R."/>
        </authorList>
    </citation>
    <scope>NUCLEOTIDE SEQUENCE [LARGE SCALE GENOMIC DNA]</scope>
    <source>
        <strain evidence="1 2">M714</strain>
    </source>
</reference>
<sequence length="305" mass="33052">MNTRLQALMIGQAGVCTSTQARQCETSEADLAGLVRRGELVRVRRDAYVAGEIWSAATPEVRLALRARAVMLGRPRSSASHQAALALHGLPLWGVDLSRVDLVVEVDRLRHRDGVRLHPSRTGENPVRAGGVRCVPVAVAVAQVGLEAGVAAALVPLDHALRTSVCTREEVAEAFERRASGPLRRERARSVLALADPASESPGETRTRLLLTDMGVPFESQVDVRGPDGRLVGRVDFLVSGKVVVEFDGLVKYEGAQGREALVLEKRREDSLRSLGLEVVRLVWSDLDHPLRVAQLISAALVRSD</sequence>
<dbReference type="AlphaFoldDB" id="A0A5P8FMF7"/>
<name>A0A5P8FMF7_9MICO</name>
<dbReference type="KEGG" id="jme:EEW87_011220"/>
<gene>
    <name evidence="1" type="ORF">EEW87_011220</name>
</gene>
<accession>A0A5P8FMF7</accession>
<dbReference type="RefSeq" id="WP_123092150.1">
    <property type="nucleotide sequence ID" value="NZ_CP044548.2"/>
</dbReference>
<evidence type="ECO:0000313" key="1">
    <source>
        <dbReference type="EMBL" id="QFQ30747.1"/>
    </source>
</evidence>
<dbReference type="OrthoDB" id="5517693at2"/>
<proteinExistence type="predicted"/>
<evidence type="ECO:0000313" key="2">
    <source>
        <dbReference type="Proteomes" id="UP000271708"/>
    </source>
</evidence>
<dbReference type="Gene3D" id="3.40.960.10">
    <property type="entry name" value="VSR Endonuclease"/>
    <property type="match status" value="1"/>
</dbReference>
<evidence type="ECO:0008006" key="3">
    <source>
        <dbReference type="Google" id="ProtNLM"/>
    </source>
</evidence>
<dbReference type="Proteomes" id="UP000271708">
    <property type="component" value="Chromosome"/>
</dbReference>
<dbReference type="EMBL" id="CP044548">
    <property type="protein sequence ID" value="QFQ30747.1"/>
    <property type="molecule type" value="Genomic_DNA"/>
</dbReference>
<organism evidence="1 2">
    <name type="scientific">Janibacter melonis</name>
    <dbReference type="NCBI Taxonomy" id="262209"/>
    <lineage>
        <taxon>Bacteria</taxon>
        <taxon>Bacillati</taxon>
        <taxon>Actinomycetota</taxon>
        <taxon>Actinomycetes</taxon>
        <taxon>Micrococcales</taxon>
        <taxon>Intrasporangiaceae</taxon>
        <taxon>Janibacter</taxon>
    </lineage>
</organism>